<dbReference type="PROSITE" id="PS51173">
    <property type="entry name" value="CBM2"/>
    <property type="match status" value="1"/>
</dbReference>
<feature type="region of interest" description="Disordered" evidence="1">
    <location>
        <begin position="567"/>
        <end position="601"/>
    </location>
</feature>
<evidence type="ECO:0000256" key="1">
    <source>
        <dbReference type="SAM" id="MobiDB-lite"/>
    </source>
</evidence>
<dbReference type="InterPro" id="IPR001919">
    <property type="entry name" value="CBD2"/>
</dbReference>
<keyword evidence="4" id="KW-1185">Reference proteome</keyword>
<sequence length="699" mass="75557">MRLTLRSTRIVATPVRAIGVVAAAVLVAGLLVPAPPPAGAEPATAGISDRSATARSTADTVAATAADELVGDITFSVPSGTFAGEVTVSLGTTVGGAQIRYTTDGRLPTAASSVYSGTPLRLTRTTQLRAQSFVGQTATGAPGTAMYVARNTTTAHDLPVILIDSYGAGRPQRDYFDAATMIFEPGGGSTSLAAAPTVATRAGFRLRGQSSSSFDKTPYRIEFWDNDDDDADYPVLGMPADSDWVLRGPFTDKALIREAFVYDLGREMGLPAPRYAFAEFYLNTDAGPVGADDYMGVYMIVETIKNSKNRLDLKQLRADDRTLPRITGGYIFKFEWMAAEEPTLPCTGPAATCWNYLEVADPSPLQPEQRDWLRNHIQEFHNVLRAPNFADPTTGYRAYIDVDSFIDQLIVNELSREMDSYVRSAYFYKDRDTKIFAGPLWDYDLSFGVGGYFANDQTSGWQHQQGRQPLANDWFTQLLRDPAFVNQVRLRWQTLRRGPLSDAALQSRLNALSAPLTNAAQRNFQRWPNLSTRMIGPFITPTAPTWQGQVQYLRDWMLRRAAWLDSTAGWGGPTTTPPPTTPTPGPTTPPPGPTTPPPGGDACTATYAVTNQWTGGFQAEVRVTAGPAAIGNWTVTWTFANGQTISQAWNATVTSQGSAVTARNVSYNGTLAAGASTTFGFLGTFAGTNTAPSLRCTTS</sequence>
<gene>
    <name evidence="3" type="ORF">JMF97_10505</name>
</gene>
<dbReference type="Gene3D" id="2.60.40.290">
    <property type="match status" value="1"/>
</dbReference>
<dbReference type="GO" id="GO:0016301">
    <property type="term" value="F:kinase activity"/>
    <property type="evidence" value="ECO:0007669"/>
    <property type="project" value="UniProtKB-KW"/>
</dbReference>
<protein>
    <submittedName>
        <fullName evidence="3">CotH kinase family protein</fullName>
    </submittedName>
</protein>
<dbReference type="InterPro" id="IPR059177">
    <property type="entry name" value="GH29D-like_dom"/>
</dbReference>
<dbReference type="Pfam" id="PF13290">
    <property type="entry name" value="CHB_HEX_C_1"/>
    <property type="match status" value="1"/>
</dbReference>
<comment type="caution">
    <text evidence="3">The sequence shown here is derived from an EMBL/GenBank/DDBJ whole genome shotgun (WGS) entry which is preliminary data.</text>
</comment>
<dbReference type="PANTHER" id="PTHR40050:SF1">
    <property type="entry name" value="INNER SPORE COAT PROTEIN H"/>
    <property type="match status" value="1"/>
</dbReference>
<dbReference type="InterPro" id="IPR012291">
    <property type="entry name" value="CBM2_carb-bd_dom_sf"/>
</dbReference>
<evidence type="ECO:0000259" key="2">
    <source>
        <dbReference type="PROSITE" id="PS51173"/>
    </source>
</evidence>
<name>A0ABS1ULQ8_9ACTN</name>
<keyword evidence="3" id="KW-0418">Kinase</keyword>
<accession>A0ABS1ULQ8</accession>
<dbReference type="EMBL" id="JAETXL010000003">
    <property type="protein sequence ID" value="MBL6276593.1"/>
    <property type="molecule type" value="Genomic_DNA"/>
</dbReference>
<dbReference type="Pfam" id="PF00553">
    <property type="entry name" value="CBM_2"/>
    <property type="match status" value="1"/>
</dbReference>
<dbReference type="SUPFAM" id="SSF49384">
    <property type="entry name" value="Carbohydrate-binding domain"/>
    <property type="match status" value="1"/>
</dbReference>
<dbReference type="PANTHER" id="PTHR40050">
    <property type="entry name" value="INNER SPORE COAT PROTEIN H"/>
    <property type="match status" value="1"/>
</dbReference>
<proteinExistence type="predicted"/>
<reference evidence="3 4" key="1">
    <citation type="submission" date="2021-01" db="EMBL/GenBank/DDBJ databases">
        <title>Genome sequencing of Micromonospora fiedleri MG-37.</title>
        <authorList>
            <person name="Moreland P.E.J."/>
            <person name="Stach J.E.M."/>
        </authorList>
    </citation>
    <scope>NUCLEOTIDE SEQUENCE [LARGE SCALE GENOMIC DNA]</scope>
    <source>
        <strain evidence="3 4">MG-37</strain>
    </source>
</reference>
<dbReference type="InterPro" id="IPR008965">
    <property type="entry name" value="CBM2/CBM3_carb-bd_dom_sf"/>
</dbReference>
<dbReference type="Proteomes" id="UP000661193">
    <property type="component" value="Unassembled WGS sequence"/>
</dbReference>
<dbReference type="SMART" id="SM00637">
    <property type="entry name" value="CBD_II"/>
    <property type="match status" value="1"/>
</dbReference>
<evidence type="ECO:0000313" key="4">
    <source>
        <dbReference type="Proteomes" id="UP000661193"/>
    </source>
</evidence>
<organism evidence="3 4">
    <name type="scientific">Micromonospora fiedleri</name>
    <dbReference type="NCBI Taxonomy" id="1157498"/>
    <lineage>
        <taxon>Bacteria</taxon>
        <taxon>Bacillati</taxon>
        <taxon>Actinomycetota</taxon>
        <taxon>Actinomycetes</taxon>
        <taxon>Micromonosporales</taxon>
        <taxon>Micromonosporaceae</taxon>
        <taxon>Micromonospora</taxon>
    </lineage>
</organism>
<evidence type="ECO:0000313" key="3">
    <source>
        <dbReference type="EMBL" id="MBL6276593.1"/>
    </source>
</evidence>
<dbReference type="Pfam" id="PF08757">
    <property type="entry name" value="CotH"/>
    <property type="match status" value="1"/>
</dbReference>
<feature type="compositionally biased region" description="Pro residues" evidence="1">
    <location>
        <begin position="575"/>
        <end position="599"/>
    </location>
</feature>
<dbReference type="InterPro" id="IPR014867">
    <property type="entry name" value="Spore_coat_CotH_CotH2/3/7"/>
</dbReference>
<keyword evidence="3" id="KW-0808">Transferase</keyword>
<feature type="domain" description="CBM2" evidence="2">
    <location>
        <begin position="596"/>
        <end position="699"/>
    </location>
</feature>